<protein>
    <recommendedName>
        <fullName evidence="1">DUF7483 domain-containing protein</fullName>
    </recommendedName>
</protein>
<dbReference type="Proteomes" id="UP000018922">
    <property type="component" value="Chromosome I"/>
</dbReference>
<evidence type="ECO:0000313" key="2">
    <source>
        <dbReference type="EMBL" id="CDK99461.1"/>
    </source>
</evidence>
<dbReference type="Pfam" id="PF13385">
    <property type="entry name" value="Laminin_G_3"/>
    <property type="match status" value="1"/>
</dbReference>
<dbReference type="InterPro" id="IPR055906">
    <property type="entry name" value="DUF7483"/>
</dbReference>
<dbReference type="SUPFAM" id="SSF49899">
    <property type="entry name" value="Concanavalin A-like lectins/glucanases"/>
    <property type="match status" value="1"/>
</dbReference>
<dbReference type="AlphaFoldDB" id="V6F589"/>
<accession>V6F589</accession>
<feature type="domain" description="DUF7483" evidence="1">
    <location>
        <begin position="752"/>
        <end position="1082"/>
    </location>
</feature>
<gene>
    <name evidence="2" type="ordered locus">MGMSRv2__2246</name>
</gene>
<sequence length="1094" mass="114677">MFSDSMMLGGGRKAAFSIANSVRLDGVADYFTRTPSTVGNRKTWTFSAWVKRCAIGTQQFLLITGINSNESESVFFDANDKLNLWVCVSNTWVGRVQTNAVFRDTASWGHLVISKDVTTATPKIYWNGIEQPTTVLTEFANIEGYVNTTYEHRIGEGNAAIANGTFNGYITQPTLIDGAALDPSAFGETDLITGSWRPKRVASLPANVIRRDGGTAFGDMTGRDGLAGAFDGTDATQASTYPANANSGYVGMAFVSPVALTRVVAVAPVGSGFQDNVDGNISITIYGKNGLPSSATDGTIMGSSGPFTDVGRLEKTIAVSGSFTHVWAHIVSDTVGGTINCADLKLLALDTSGYGTNGFHLDFADAGGAGGTANTAFAGGFGTYQVVINPDRPLPNKAWITQIGVTQSSAETGKSVYILRDDGGNGYTVMWVSAPFNHAGSGLEQVAVNYLVPETGTYVMAVACPASALAWGHDADLIGTPYLYSPSARLLGESFIASIAAGVSVSEAPPALTWTDGSLGRSASGANHWLPVSLGAADVVTDAPTNNYATINRLNMQSGLVLSNGNTSANGSAAVRWWRSSLAMSGGKWYFEMKTNSANNSYCGIGIEPGAVTRNDGLNQYPGGSEGGADGYGLYTLASPPNQGIRYAHNGVYTDIVDAGFNTASVMKVAVDLDAKMLWLGYDNTWIGGGDPAQGTSPTYTLSAQVSDWVMMGCAYNEVTCYFGASGFNLTVPAGFKALCTANMPKPVIQAPSKHMDVVTYTGTGTSQVVTGLGFQPDLVWCKRRDNIESHGLYDSVRGPTKMLYSDLSNGEATDTNGIVSFNANGFAANGAMATNGSGGNYVAWCWKAGGAPVANTVGSIPSTVSANPTAGFSIAKYAGTGTAGTSFGHGLSAAPKFILVKNVSSGNRNANTMDWMVFHAALGNSGVMRLNTTEGNLGPDAGMWNSTAPSTAVVTLGNHERVNYGGDNYIAYCWAEVPGFSKFGAYTGNGSSDGPFVHCGFRPRFVLIKRTDSAENWRMFDAARSPYNVVDNMLETNNSTPEALGNANKLDFTANGFKVRSIDAGTNSNGTYIYAAFAEAPLGGTKTVPAKAR</sequence>
<dbReference type="HOGENOM" id="CLU_284111_0_0_5"/>
<dbReference type="eggNOG" id="COG4775">
    <property type="taxonomic scope" value="Bacteria"/>
</dbReference>
<dbReference type="KEGG" id="mgy:MGMSRv2__2246"/>
<dbReference type="EMBL" id="HG794546">
    <property type="protein sequence ID" value="CDK99461.1"/>
    <property type="molecule type" value="Genomic_DNA"/>
</dbReference>
<evidence type="ECO:0000313" key="3">
    <source>
        <dbReference type="Proteomes" id="UP000018922"/>
    </source>
</evidence>
<keyword evidence="3" id="KW-1185">Reference proteome</keyword>
<dbReference type="Gene3D" id="2.60.120.920">
    <property type="match status" value="1"/>
</dbReference>
<dbReference type="InterPro" id="IPR043136">
    <property type="entry name" value="B30.2/SPRY_sf"/>
</dbReference>
<dbReference type="InterPro" id="IPR013320">
    <property type="entry name" value="ConA-like_dom_sf"/>
</dbReference>
<organism evidence="2 3">
    <name type="scientific">Magnetospirillum gryphiswaldense (strain DSM 6361 / JCM 21280 / NBRC 15271 / MSR-1)</name>
    <dbReference type="NCBI Taxonomy" id="431944"/>
    <lineage>
        <taxon>Bacteria</taxon>
        <taxon>Pseudomonadati</taxon>
        <taxon>Pseudomonadota</taxon>
        <taxon>Alphaproteobacteria</taxon>
        <taxon>Rhodospirillales</taxon>
        <taxon>Rhodospirillaceae</taxon>
        <taxon>Magnetospirillum</taxon>
    </lineage>
</organism>
<reference evidence="2 3" key="1">
    <citation type="journal article" date="2014" name="Genome Announc.">
        <title>Complete genome sequence of Magnetospirillum gryphiswaldense MSR-1.</title>
        <authorList>
            <person name="Wang X."/>
            <person name="Wang Q."/>
            <person name="Zhang W."/>
            <person name="Wang Y."/>
            <person name="Li L."/>
            <person name="Wen T."/>
            <person name="Zhang T."/>
            <person name="Zhang Y."/>
            <person name="Xu J."/>
            <person name="Hu J."/>
            <person name="Li S."/>
            <person name="Liu L."/>
            <person name="Liu J."/>
            <person name="Jiang W."/>
            <person name="Tian J."/>
            <person name="Li Y."/>
            <person name="Schuler D."/>
            <person name="Wang L."/>
            <person name="Li J."/>
        </authorList>
    </citation>
    <scope>NUCLEOTIDE SEQUENCE [LARGE SCALE GENOMIC DNA]</scope>
    <source>
        <strain evidence="3">DSM 6361 / JCM 21280 / NBRC 15271 / MSR-1</strain>
    </source>
</reference>
<name>V6F589_MAGGM</name>
<proteinExistence type="predicted"/>
<dbReference type="Pfam" id="PF24299">
    <property type="entry name" value="DUF7483"/>
    <property type="match status" value="1"/>
</dbReference>
<dbReference type="CDD" id="cd12886">
    <property type="entry name" value="SPRY_like"/>
    <property type="match status" value="1"/>
</dbReference>
<dbReference type="Gene3D" id="2.60.120.200">
    <property type="match status" value="1"/>
</dbReference>
<dbReference type="STRING" id="1430440.MGMSRv2__2246"/>
<evidence type="ECO:0000259" key="1">
    <source>
        <dbReference type="Pfam" id="PF24299"/>
    </source>
</evidence>